<reference evidence="2 3" key="1">
    <citation type="submission" date="2019-04" db="EMBL/GenBank/DDBJ databases">
        <title>High contiguity whole genome sequence and gene annotation resource for two Venturia nashicola isolates.</title>
        <authorList>
            <person name="Prokchorchik M."/>
            <person name="Won K."/>
            <person name="Lee Y."/>
            <person name="Choi E.D."/>
            <person name="Segonzac C."/>
            <person name="Sohn K.H."/>
        </authorList>
    </citation>
    <scope>NUCLEOTIDE SEQUENCE [LARGE SCALE GENOMIC DNA]</scope>
    <source>
        <strain evidence="2 3">PRI2</strain>
    </source>
</reference>
<evidence type="ECO:0000313" key="2">
    <source>
        <dbReference type="EMBL" id="TID15524.1"/>
    </source>
</evidence>
<feature type="region of interest" description="Disordered" evidence="1">
    <location>
        <begin position="83"/>
        <end position="157"/>
    </location>
</feature>
<proteinExistence type="predicted"/>
<feature type="compositionally biased region" description="Basic and acidic residues" evidence="1">
    <location>
        <begin position="91"/>
        <end position="103"/>
    </location>
</feature>
<name>A0A4Z1NW00_9PEZI</name>
<keyword evidence="3" id="KW-1185">Reference proteome</keyword>
<accession>A0A4Z1NW00</accession>
<feature type="compositionally biased region" description="Polar residues" evidence="1">
    <location>
        <begin position="28"/>
        <end position="37"/>
    </location>
</feature>
<sequence>MNFWVSTIIGTASNGSISKPSGDPRHNTFGSETTQESKSWKYLRTVRAKCDRHGPAATNSIPTVLRRVNMRWIVENHKEKQEFGISGYMMDKQDKKRQQRRTDLSQSLGAPQHDGSKPTQNSRSLKPPGTWWTKQDGQRSPATTECPTSRRVMAQYL</sequence>
<dbReference type="EMBL" id="SNSC02000020">
    <property type="protein sequence ID" value="TID15524.1"/>
    <property type="molecule type" value="Genomic_DNA"/>
</dbReference>
<gene>
    <name evidence="2" type="ORF">E6O75_ATG07852</name>
</gene>
<dbReference type="AlphaFoldDB" id="A0A4Z1NW00"/>
<evidence type="ECO:0000313" key="3">
    <source>
        <dbReference type="Proteomes" id="UP000298493"/>
    </source>
</evidence>
<comment type="caution">
    <text evidence="2">The sequence shown here is derived from an EMBL/GenBank/DDBJ whole genome shotgun (WGS) entry which is preliminary data.</text>
</comment>
<protein>
    <submittedName>
        <fullName evidence="2">Uncharacterized protein</fullName>
    </submittedName>
</protein>
<dbReference type="Proteomes" id="UP000298493">
    <property type="component" value="Unassembled WGS sequence"/>
</dbReference>
<evidence type="ECO:0000256" key="1">
    <source>
        <dbReference type="SAM" id="MobiDB-lite"/>
    </source>
</evidence>
<organism evidence="2 3">
    <name type="scientific">Venturia nashicola</name>
    <dbReference type="NCBI Taxonomy" id="86259"/>
    <lineage>
        <taxon>Eukaryota</taxon>
        <taxon>Fungi</taxon>
        <taxon>Dikarya</taxon>
        <taxon>Ascomycota</taxon>
        <taxon>Pezizomycotina</taxon>
        <taxon>Dothideomycetes</taxon>
        <taxon>Pleosporomycetidae</taxon>
        <taxon>Venturiales</taxon>
        <taxon>Venturiaceae</taxon>
        <taxon>Venturia</taxon>
    </lineage>
</organism>
<feature type="region of interest" description="Disordered" evidence="1">
    <location>
        <begin position="14"/>
        <end position="37"/>
    </location>
</feature>
<feature type="compositionally biased region" description="Polar residues" evidence="1">
    <location>
        <begin position="132"/>
        <end position="147"/>
    </location>
</feature>